<evidence type="ECO:0000256" key="5">
    <source>
        <dbReference type="ARBA" id="ARBA00022846"/>
    </source>
</evidence>
<dbReference type="InterPro" id="IPR050576">
    <property type="entry name" value="Cilia_flagella_integrity"/>
</dbReference>
<organism evidence="13 14">
    <name type="scientific">Phytophthora nicotianae P1976</name>
    <dbReference type="NCBI Taxonomy" id="1317066"/>
    <lineage>
        <taxon>Eukaryota</taxon>
        <taxon>Sar</taxon>
        <taxon>Stramenopiles</taxon>
        <taxon>Oomycota</taxon>
        <taxon>Peronosporomycetes</taxon>
        <taxon>Peronosporales</taxon>
        <taxon>Peronosporaceae</taxon>
        <taxon>Phytophthora</taxon>
    </lineage>
</organism>
<keyword evidence="3" id="KW-0433">Leucine-rich repeat</keyword>
<evidence type="ECO:0000256" key="3">
    <source>
        <dbReference type="ARBA" id="ARBA00022614"/>
    </source>
</evidence>
<evidence type="ECO:0000256" key="6">
    <source>
        <dbReference type="ARBA" id="ARBA00023054"/>
    </source>
</evidence>
<keyword evidence="4" id="KW-0677">Repeat</keyword>
<evidence type="ECO:0000313" key="14">
    <source>
        <dbReference type="Proteomes" id="UP000028582"/>
    </source>
</evidence>
<dbReference type="PROSITE" id="PS51450">
    <property type="entry name" value="LRR"/>
    <property type="match status" value="4"/>
</dbReference>
<comment type="subcellular location">
    <subcellularLocation>
        <location evidence="1">Cytoplasm</location>
        <location evidence="1">Cytoskeleton</location>
        <location evidence="1">Flagellum axoneme</location>
    </subcellularLocation>
</comment>
<evidence type="ECO:0000256" key="12">
    <source>
        <dbReference type="SAM" id="Coils"/>
    </source>
</evidence>
<evidence type="ECO:0000256" key="9">
    <source>
        <dbReference type="ARBA" id="ARBA00023273"/>
    </source>
</evidence>
<dbReference type="Gene3D" id="3.80.10.10">
    <property type="entry name" value="Ribonuclease Inhibitor"/>
    <property type="match status" value="2"/>
</dbReference>
<name>A0A080Z267_PHYNI</name>
<dbReference type="PANTHER" id="PTHR45973">
    <property type="entry name" value="PROTEIN PHOSPHATASE 1 REGULATORY SUBUNIT SDS22-RELATED"/>
    <property type="match status" value="1"/>
</dbReference>
<evidence type="ECO:0000256" key="8">
    <source>
        <dbReference type="ARBA" id="ARBA00023212"/>
    </source>
</evidence>
<dbReference type="OrthoDB" id="266138at2759"/>
<dbReference type="InterPro" id="IPR001611">
    <property type="entry name" value="Leu-rich_rpt"/>
</dbReference>
<dbReference type="Pfam" id="PF14580">
    <property type="entry name" value="LRR_9"/>
    <property type="match status" value="1"/>
</dbReference>
<dbReference type="AlphaFoldDB" id="A0A080Z267"/>
<sequence>MHRLGVRHAEVAVISDELIKKVACADLDPANNNAINEADQSVDFIKLKTLSLSFQNIFKMENLETLRHLVKLQLDNNVLQEIDGIGHLVHLEWLDLSFNNISMIKGLENLVKLTDLSLYNNCISKLENLDTLKELQQVLSIGNNLLPSTEGLLYLKCLEKLRVLNLTGNPVCSDPEYRPFLLAHLDKLKYLDYALVDDNETVQAREQYQDELEELKEVKAIEDAALAREVEQQKYLSMLKDANVIILETLLTDMFKEDTEMSKIEVLPGLRNIIDDYTEKAKAAAEDVKLVLLDKHANLTKEVDGFKATYEKLQADAQEASIRAVETHRRTAKQLLKQANAAHSAAVSDADGSGSAAGLQLLHDADVSSDKLHNELMNLESDVVETAQELIAAMESSIDAVGSEARDIATEHFRTIEVLENNFFENVSQLAVALLERMASDDGEDDDYLTDECRAILNDRDVLNNAINGSHDIHIGKLLAQEDAMREQSLVKIAEIVKGAKEQEWTRNRARIAEVLHLKEKHLAEINRVRDEINRVDEEFY</sequence>
<keyword evidence="9" id="KW-0966">Cell projection</keyword>
<dbReference type="EMBL" id="ANJA01003894">
    <property type="protein sequence ID" value="ETO60728.1"/>
    <property type="molecule type" value="Genomic_DNA"/>
</dbReference>
<keyword evidence="7" id="KW-0969">Cilium</keyword>
<dbReference type="PANTHER" id="PTHR45973:SF12">
    <property type="entry name" value="DYNEIN REGULATORY COMPLEX SUBUNIT 3"/>
    <property type="match status" value="1"/>
</dbReference>
<evidence type="ECO:0000256" key="2">
    <source>
        <dbReference type="ARBA" id="ARBA00022490"/>
    </source>
</evidence>
<evidence type="ECO:0000256" key="4">
    <source>
        <dbReference type="ARBA" id="ARBA00022737"/>
    </source>
</evidence>
<keyword evidence="2" id="KW-0963">Cytoplasm</keyword>
<reference evidence="13 14" key="1">
    <citation type="submission" date="2013-11" db="EMBL/GenBank/DDBJ databases">
        <title>The Genome Sequence of Phytophthora parasitica P1976.</title>
        <authorList>
            <consortium name="The Broad Institute Genomics Platform"/>
            <person name="Russ C."/>
            <person name="Tyler B."/>
            <person name="Panabieres F."/>
            <person name="Shan W."/>
            <person name="Tripathy S."/>
            <person name="Grunwald N."/>
            <person name="Machado M."/>
            <person name="Johnson C.S."/>
            <person name="Walker B."/>
            <person name="Young S."/>
            <person name="Zeng Q."/>
            <person name="Gargeya S."/>
            <person name="Fitzgerald M."/>
            <person name="Haas B."/>
            <person name="Abouelleil A."/>
            <person name="Allen A.W."/>
            <person name="Alvarado L."/>
            <person name="Arachchi H.M."/>
            <person name="Berlin A.M."/>
            <person name="Chapman S.B."/>
            <person name="Gainer-Dewar J."/>
            <person name="Goldberg J."/>
            <person name="Griggs A."/>
            <person name="Gujja S."/>
            <person name="Hansen M."/>
            <person name="Howarth C."/>
            <person name="Imamovic A."/>
            <person name="Ireland A."/>
            <person name="Larimer J."/>
            <person name="McCowan C."/>
            <person name="Murphy C."/>
            <person name="Pearson M."/>
            <person name="Poon T.W."/>
            <person name="Priest M."/>
            <person name="Roberts A."/>
            <person name="Saif S."/>
            <person name="Shea T."/>
            <person name="Sisk P."/>
            <person name="Sykes S."/>
            <person name="Wortman J."/>
            <person name="Nusbaum C."/>
            <person name="Birren B."/>
        </authorList>
    </citation>
    <scope>NUCLEOTIDE SEQUENCE [LARGE SCALE GENOMIC DNA]</scope>
    <source>
        <strain evidence="13 14">P1976</strain>
    </source>
</reference>
<comment type="caution">
    <text evidence="13">The sequence shown here is derived from an EMBL/GenBank/DDBJ whole genome shotgun (WGS) entry which is preliminary data.</text>
</comment>
<dbReference type="Proteomes" id="UP000028582">
    <property type="component" value="Unassembled WGS sequence"/>
</dbReference>
<dbReference type="InterPro" id="IPR032675">
    <property type="entry name" value="LRR_dom_sf"/>
</dbReference>
<accession>A0A080Z267</accession>
<gene>
    <name evidence="13" type="ORF">F444_21119</name>
</gene>
<dbReference type="SUPFAM" id="SSF52075">
    <property type="entry name" value="Outer arm dynein light chain 1"/>
    <property type="match status" value="1"/>
</dbReference>
<evidence type="ECO:0000313" key="13">
    <source>
        <dbReference type="EMBL" id="ETO60728.1"/>
    </source>
</evidence>
<feature type="coiled-coil region" evidence="12">
    <location>
        <begin position="296"/>
        <end position="323"/>
    </location>
</feature>
<dbReference type="SMART" id="SM00365">
    <property type="entry name" value="LRR_SD22"/>
    <property type="match status" value="3"/>
</dbReference>
<protein>
    <recommendedName>
        <fullName evidence="11">Dynein regulatory complex subunit 3</fullName>
    </recommendedName>
</protein>
<evidence type="ECO:0000256" key="1">
    <source>
        <dbReference type="ARBA" id="ARBA00004611"/>
    </source>
</evidence>
<keyword evidence="5" id="KW-0282">Flagellum</keyword>
<proteinExistence type="inferred from homology"/>
<keyword evidence="8" id="KW-0206">Cytoskeleton</keyword>
<comment type="similarity">
    <text evidence="10">Belongs to the DRC3 family.</text>
</comment>
<evidence type="ECO:0000256" key="7">
    <source>
        <dbReference type="ARBA" id="ARBA00023069"/>
    </source>
</evidence>
<feature type="coiled-coil region" evidence="12">
    <location>
        <begin position="198"/>
        <end position="225"/>
    </location>
</feature>
<evidence type="ECO:0000256" key="11">
    <source>
        <dbReference type="ARBA" id="ARBA00040950"/>
    </source>
</evidence>
<evidence type="ECO:0000256" key="10">
    <source>
        <dbReference type="ARBA" id="ARBA00038378"/>
    </source>
</evidence>
<keyword evidence="6 12" id="KW-0175">Coiled coil</keyword>
<dbReference type="GO" id="GO:0005929">
    <property type="term" value="C:cilium"/>
    <property type="evidence" value="ECO:0007669"/>
    <property type="project" value="TreeGrafter"/>
</dbReference>